<accession>A0A1M5XI78</accession>
<dbReference type="STRING" id="1121306.SAMN02745196_02275"/>
<dbReference type="GO" id="GO:0009103">
    <property type="term" value="P:lipopolysaccharide biosynthetic process"/>
    <property type="evidence" value="ECO:0007669"/>
    <property type="project" value="TreeGrafter"/>
</dbReference>
<sequence>MRILHIIAQKPRETGSGVYFKNIIDQLSQKGHEQAAICGIENLESADINVDSCYPVYFSSEDIPFNVVGMSDVMPYKSKCYKDMSKNDVSLYMNAFEKKILQANKEFNPDIIICHHLYLVTSLTSHLIKDKSIYGICHGTDLRQFHSNDIMKDFIIENIKNLAGIFALHEKCKKDVISTFNINPNKIIVSGIGYNEKIFNYKNLEKNKDIQIVYTGKISYAKGLEPLFYSFNKLCEDYGNITLNLVGMGSGSEYEEIKNLYKDSKGKVEFLGKLSQEELSDLYSRSHIFVLPSYYEGLPLVIVEALASGLSVVTSDTGGVGAWLGDKINNSGKIKYVELPKMDTIDEPIRSELPNYIERLYRAMKDTVEILDFSESLKLDTNSFTWTGLTENILNNISL</sequence>
<evidence type="ECO:0000313" key="3">
    <source>
        <dbReference type="EMBL" id="SHH99520.1"/>
    </source>
</evidence>
<organism evidence="3 4">
    <name type="scientific">Clostridium collagenovorans DSM 3089</name>
    <dbReference type="NCBI Taxonomy" id="1121306"/>
    <lineage>
        <taxon>Bacteria</taxon>
        <taxon>Bacillati</taxon>
        <taxon>Bacillota</taxon>
        <taxon>Clostridia</taxon>
        <taxon>Eubacteriales</taxon>
        <taxon>Clostridiaceae</taxon>
        <taxon>Clostridium</taxon>
    </lineage>
</organism>
<evidence type="ECO:0000259" key="2">
    <source>
        <dbReference type="Pfam" id="PF00534"/>
    </source>
</evidence>
<dbReference type="PANTHER" id="PTHR46401:SF2">
    <property type="entry name" value="GLYCOSYLTRANSFERASE WBBK-RELATED"/>
    <property type="match status" value="1"/>
</dbReference>
<dbReference type="Proteomes" id="UP000184526">
    <property type="component" value="Unassembled WGS sequence"/>
</dbReference>
<feature type="domain" description="Glycosyl transferase family 1" evidence="2">
    <location>
        <begin position="202"/>
        <end position="326"/>
    </location>
</feature>
<keyword evidence="1 3" id="KW-0808">Transferase</keyword>
<name>A0A1M5XI78_9CLOT</name>
<reference evidence="3 4" key="1">
    <citation type="submission" date="2016-11" db="EMBL/GenBank/DDBJ databases">
        <authorList>
            <person name="Jaros S."/>
            <person name="Januszkiewicz K."/>
            <person name="Wedrychowicz H."/>
        </authorList>
    </citation>
    <scope>NUCLEOTIDE SEQUENCE [LARGE SCALE GENOMIC DNA]</scope>
    <source>
        <strain evidence="3 4">DSM 3089</strain>
    </source>
</reference>
<gene>
    <name evidence="3" type="ORF">SAMN02745196_02275</name>
</gene>
<dbReference type="AlphaFoldDB" id="A0A1M5XI78"/>
<proteinExistence type="predicted"/>
<dbReference type="GO" id="GO:0016757">
    <property type="term" value="F:glycosyltransferase activity"/>
    <property type="evidence" value="ECO:0007669"/>
    <property type="project" value="InterPro"/>
</dbReference>
<dbReference type="PANTHER" id="PTHR46401">
    <property type="entry name" value="GLYCOSYLTRANSFERASE WBBK-RELATED"/>
    <property type="match status" value="1"/>
</dbReference>
<dbReference type="SUPFAM" id="SSF53756">
    <property type="entry name" value="UDP-Glycosyltransferase/glycogen phosphorylase"/>
    <property type="match status" value="1"/>
</dbReference>
<dbReference type="RefSeq" id="WP_072832132.1">
    <property type="nucleotide sequence ID" value="NZ_FQXP01000008.1"/>
</dbReference>
<dbReference type="EMBL" id="FQXP01000008">
    <property type="protein sequence ID" value="SHH99520.1"/>
    <property type="molecule type" value="Genomic_DNA"/>
</dbReference>
<dbReference type="Pfam" id="PF00534">
    <property type="entry name" value="Glycos_transf_1"/>
    <property type="match status" value="1"/>
</dbReference>
<dbReference type="InterPro" id="IPR001296">
    <property type="entry name" value="Glyco_trans_1"/>
</dbReference>
<evidence type="ECO:0000256" key="1">
    <source>
        <dbReference type="ARBA" id="ARBA00022679"/>
    </source>
</evidence>
<dbReference type="Gene3D" id="3.40.50.2000">
    <property type="entry name" value="Glycogen Phosphorylase B"/>
    <property type="match status" value="2"/>
</dbReference>
<dbReference type="OrthoDB" id="9804196at2"/>
<keyword evidence="4" id="KW-1185">Reference proteome</keyword>
<evidence type="ECO:0000313" key="4">
    <source>
        <dbReference type="Proteomes" id="UP000184526"/>
    </source>
</evidence>
<protein>
    <submittedName>
        <fullName evidence="3">Glycosyltransferase involved in cell wall bisynthesis</fullName>
    </submittedName>
</protein>
<dbReference type="CDD" id="cd03801">
    <property type="entry name" value="GT4_PimA-like"/>
    <property type="match status" value="1"/>
</dbReference>